<evidence type="ECO:0000313" key="3">
    <source>
        <dbReference type="Proteomes" id="UP001492380"/>
    </source>
</evidence>
<sequence>MSDPSWFLPPHSKPFIDDETASGLEIEGLLSPAVENKRQLSTKIFALSSGALPPSKHHRMSPNIKSFTEASSVSSPVETITIPDRMGPEVFEYMGLVRPLAEELWEAALNRPAGGKSISIPRWTISHIARGEDVEDWDDFYLRTGITKELTDAILDPRFADIRGTATPRFWLWEVVRARFHFLNDELGQRARVALARLHGRTVTETEPKDSTPGELPHQAAFPACSLKANEPMDGYRVLWRAGYKTKTLSLVDAETGAIMPRRMASAGDFGRSKAVYFTPQSAVADRYAAFYRSLSPLCDVVVARVLIPVDRLTKLRFASQLGSYEDDDEDSDSESDFDSDFDADYQSREWRQLVCAARLRQHAPAASAPPSSASTDAASSDTSSDTSIATPPSPPLLDLLIGPILTTPSLPPPPHSPTTKLTWRDKLLHVHSQRAKQICFCSADAQAALSAGGSGLVTFYCVGAAGVPRERDVVVTRDDGWSVAVRGVDVDRLDRFQSVQFKGMCGAWEFR</sequence>
<dbReference type="EMBL" id="JBBWRZ010000003">
    <property type="protein sequence ID" value="KAK8240837.1"/>
    <property type="molecule type" value="Genomic_DNA"/>
</dbReference>
<gene>
    <name evidence="2" type="ORF">HDK90DRAFT_523803</name>
</gene>
<evidence type="ECO:0000256" key="1">
    <source>
        <dbReference type="SAM" id="MobiDB-lite"/>
    </source>
</evidence>
<organism evidence="2 3">
    <name type="scientific">Phyllosticta capitalensis</name>
    <dbReference type="NCBI Taxonomy" id="121624"/>
    <lineage>
        <taxon>Eukaryota</taxon>
        <taxon>Fungi</taxon>
        <taxon>Dikarya</taxon>
        <taxon>Ascomycota</taxon>
        <taxon>Pezizomycotina</taxon>
        <taxon>Dothideomycetes</taxon>
        <taxon>Dothideomycetes incertae sedis</taxon>
        <taxon>Botryosphaeriales</taxon>
        <taxon>Phyllostictaceae</taxon>
        <taxon>Phyllosticta</taxon>
    </lineage>
</organism>
<comment type="caution">
    <text evidence="2">The sequence shown here is derived from an EMBL/GenBank/DDBJ whole genome shotgun (WGS) entry which is preliminary data.</text>
</comment>
<accession>A0ABR1YXC1</accession>
<protein>
    <submittedName>
        <fullName evidence="2">Uncharacterized protein</fullName>
    </submittedName>
</protein>
<proteinExistence type="predicted"/>
<keyword evidence="3" id="KW-1185">Reference proteome</keyword>
<evidence type="ECO:0000313" key="2">
    <source>
        <dbReference type="EMBL" id="KAK8240837.1"/>
    </source>
</evidence>
<feature type="region of interest" description="Disordered" evidence="1">
    <location>
        <begin position="365"/>
        <end position="394"/>
    </location>
</feature>
<reference evidence="2 3" key="1">
    <citation type="submission" date="2024-04" db="EMBL/GenBank/DDBJ databases">
        <title>Phyllosticta paracitricarpa is synonymous to the EU quarantine fungus P. citricarpa based on phylogenomic analyses.</title>
        <authorList>
            <consortium name="Lawrence Berkeley National Laboratory"/>
            <person name="Van Ingen-Buijs V.A."/>
            <person name="Van Westerhoven A.C."/>
            <person name="Haridas S."/>
            <person name="Skiadas P."/>
            <person name="Martin F."/>
            <person name="Groenewald J.Z."/>
            <person name="Crous P.W."/>
            <person name="Seidl M.F."/>
        </authorList>
    </citation>
    <scope>NUCLEOTIDE SEQUENCE [LARGE SCALE GENOMIC DNA]</scope>
    <source>
        <strain evidence="2 3">CBS 123374</strain>
    </source>
</reference>
<dbReference type="Proteomes" id="UP001492380">
    <property type="component" value="Unassembled WGS sequence"/>
</dbReference>
<name>A0ABR1YXC1_9PEZI</name>